<sequence length="175" mass="20082">MTHAIMDLSMLHVELDGIDEMEKSQDTDREDETKVEANETNMKGAFVRMLTSQVEANTCLPATKSLVRLRQSETFERLQVIDHVSRRLRTAVALQSRSVPLGTHGPKSPDVFCGGGETARWPLHRKSACGLHAGRFSMQLRHLMFWRIERRERCRELKKDVWGNVTMMSLLMQES</sequence>
<dbReference type="Proteomes" id="UP000799776">
    <property type="component" value="Unassembled WGS sequence"/>
</dbReference>
<proteinExistence type="predicted"/>
<accession>A0A9P4HTG2</accession>
<name>A0A9P4HTG2_9PEZI</name>
<dbReference type="AlphaFoldDB" id="A0A9P4HTG2"/>
<evidence type="ECO:0000313" key="1">
    <source>
        <dbReference type="EMBL" id="KAF2087699.1"/>
    </source>
</evidence>
<comment type="caution">
    <text evidence="1">The sequence shown here is derived from an EMBL/GenBank/DDBJ whole genome shotgun (WGS) entry which is preliminary data.</text>
</comment>
<protein>
    <submittedName>
        <fullName evidence="1">Uncharacterized protein</fullName>
    </submittedName>
</protein>
<dbReference type="EMBL" id="ML978719">
    <property type="protein sequence ID" value="KAF2087699.1"/>
    <property type="molecule type" value="Genomic_DNA"/>
</dbReference>
<evidence type="ECO:0000313" key="2">
    <source>
        <dbReference type="Proteomes" id="UP000799776"/>
    </source>
</evidence>
<keyword evidence="2" id="KW-1185">Reference proteome</keyword>
<gene>
    <name evidence="1" type="ORF">K490DRAFT_56787</name>
</gene>
<reference evidence="1" key="1">
    <citation type="journal article" date="2020" name="Stud. Mycol.">
        <title>101 Dothideomycetes genomes: a test case for predicting lifestyles and emergence of pathogens.</title>
        <authorList>
            <person name="Haridas S."/>
            <person name="Albert R."/>
            <person name="Binder M."/>
            <person name="Bloem J."/>
            <person name="Labutti K."/>
            <person name="Salamov A."/>
            <person name="Andreopoulos B."/>
            <person name="Baker S."/>
            <person name="Barry K."/>
            <person name="Bills G."/>
            <person name="Bluhm B."/>
            <person name="Cannon C."/>
            <person name="Castanera R."/>
            <person name="Culley D."/>
            <person name="Daum C."/>
            <person name="Ezra D."/>
            <person name="Gonzalez J."/>
            <person name="Henrissat B."/>
            <person name="Kuo A."/>
            <person name="Liang C."/>
            <person name="Lipzen A."/>
            <person name="Lutzoni F."/>
            <person name="Magnuson J."/>
            <person name="Mondo S."/>
            <person name="Nolan M."/>
            <person name="Ohm R."/>
            <person name="Pangilinan J."/>
            <person name="Park H.-J."/>
            <person name="Ramirez L."/>
            <person name="Alfaro M."/>
            <person name="Sun H."/>
            <person name="Tritt A."/>
            <person name="Yoshinaga Y."/>
            <person name="Zwiers L.-H."/>
            <person name="Turgeon B."/>
            <person name="Goodwin S."/>
            <person name="Spatafora J."/>
            <person name="Crous P."/>
            <person name="Grigoriev I."/>
        </authorList>
    </citation>
    <scope>NUCLEOTIDE SEQUENCE</scope>
    <source>
        <strain evidence="1">CBS 121410</strain>
    </source>
</reference>
<organism evidence="1 2">
    <name type="scientific">Saccharata proteae CBS 121410</name>
    <dbReference type="NCBI Taxonomy" id="1314787"/>
    <lineage>
        <taxon>Eukaryota</taxon>
        <taxon>Fungi</taxon>
        <taxon>Dikarya</taxon>
        <taxon>Ascomycota</taxon>
        <taxon>Pezizomycotina</taxon>
        <taxon>Dothideomycetes</taxon>
        <taxon>Dothideomycetes incertae sedis</taxon>
        <taxon>Botryosphaeriales</taxon>
        <taxon>Saccharataceae</taxon>
        <taxon>Saccharata</taxon>
    </lineage>
</organism>